<feature type="region of interest" description="Disordered" evidence="1">
    <location>
        <begin position="1"/>
        <end position="28"/>
    </location>
</feature>
<dbReference type="AlphaFoldDB" id="A0A6A6YV08"/>
<evidence type="ECO:0000313" key="4">
    <source>
        <dbReference type="RefSeq" id="XP_033579177.1"/>
    </source>
</evidence>
<dbReference type="EMBL" id="MU003697">
    <property type="protein sequence ID" value="KAF2812213.1"/>
    <property type="molecule type" value="Genomic_DNA"/>
</dbReference>
<proteinExistence type="predicted"/>
<evidence type="ECO:0000313" key="2">
    <source>
        <dbReference type="EMBL" id="KAF2812213.1"/>
    </source>
</evidence>
<organism evidence="2">
    <name type="scientific">Mytilinidion resinicola</name>
    <dbReference type="NCBI Taxonomy" id="574789"/>
    <lineage>
        <taxon>Eukaryota</taxon>
        <taxon>Fungi</taxon>
        <taxon>Dikarya</taxon>
        <taxon>Ascomycota</taxon>
        <taxon>Pezizomycotina</taxon>
        <taxon>Dothideomycetes</taxon>
        <taxon>Pleosporomycetidae</taxon>
        <taxon>Mytilinidiales</taxon>
        <taxon>Mytilinidiaceae</taxon>
        <taxon>Mytilinidion</taxon>
    </lineage>
</organism>
<reference evidence="4" key="2">
    <citation type="submission" date="2020-04" db="EMBL/GenBank/DDBJ databases">
        <authorList>
            <consortium name="NCBI Genome Project"/>
        </authorList>
    </citation>
    <scope>NUCLEOTIDE SEQUENCE</scope>
    <source>
        <strain evidence="4">CBS 304.34</strain>
    </source>
</reference>
<dbReference type="GeneID" id="54468112"/>
<name>A0A6A6YV08_9PEZI</name>
<gene>
    <name evidence="2 4" type="ORF">BDZ99DRAFT_558063</name>
</gene>
<reference evidence="2 4" key="1">
    <citation type="journal article" date="2020" name="Stud. Mycol.">
        <title>101 Dothideomycetes genomes: a test case for predicting lifestyles and emergence of pathogens.</title>
        <authorList>
            <person name="Haridas S."/>
            <person name="Albert R."/>
            <person name="Binder M."/>
            <person name="Bloem J."/>
            <person name="Labutti K."/>
            <person name="Salamov A."/>
            <person name="Andreopoulos B."/>
            <person name="Baker S."/>
            <person name="Barry K."/>
            <person name="Bills G."/>
            <person name="Bluhm B."/>
            <person name="Cannon C."/>
            <person name="Castanera R."/>
            <person name="Culley D."/>
            <person name="Daum C."/>
            <person name="Ezra D."/>
            <person name="Gonzalez J."/>
            <person name="Henrissat B."/>
            <person name="Kuo A."/>
            <person name="Liang C."/>
            <person name="Lipzen A."/>
            <person name="Lutzoni F."/>
            <person name="Magnuson J."/>
            <person name="Mondo S."/>
            <person name="Nolan M."/>
            <person name="Ohm R."/>
            <person name="Pangilinan J."/>
            <person name="Park H.-J."/>
            <person name="Ramirez L."/>
            <person name="Alfaro M."/>
            <person name="Sun H."/>
            <person name="Tritt A."/>
            <person name="Yoshinaga Y."/>
            <person name="Zwiers L.-H."/>
            <person name="Turgeon B."/>
            <person name="Goodwin S."/>
            <person name="Spatafora J."/>
            <person name="Crous P."/>
            <person name="Grigoriev I."/>
        </authorList>
    </citation>
    <scope>NUCLEOTIDE SEQUENCE</scope>
    <source>
        <strain evidence="2 4">CBS 304.34</strain>
    </source>
</reference>
<reference evidence="4" key="3">
    <citation type="submission" date="2025-04" db="UniProtKB">
        <authorList>
            <consortium name="RefSeq"/>
        </authorList>
    </citation>
    <scope>IDENTIFICATION</scope>
    <source>
        <strain evidence="4">CBS 304.34</strain>
    </source>
</reference>
<accession>A0A6A6YV08</accession>
<keyword evidence="3" id="KW-1185">Reference proteome</keyword>
<dbReference type="Proteomes" id="UP000504636">
    <property type="component" value="Unplaced"/>
</dbReference>
<evidence type="ECO:0000313" key="3">
    <source>
        <dbReference type="Proteomes" id="UP000504636"/>
    </source>
</evidence>
<sequence length="107" mass="11942">MLHAQDLIDYSDDELQQTDLPTNGGAATGDKKVVRTAAEGPPVLGERLRIGPVYCIQKMAGLVGEKDNEVEHKRLDRFGDWLEDECSKRRIASLHMANVLSLQLILR</sequence>
<evidence type="ECO:0000256" key="1">
    <source>
        <dbReference type="SAM" id="MobiDB-lite"/>
    </source>
</evidence>
<dbReference type="RefSeq" id="XP_033579177.1">
    <property type="nucleotide sequence ID" value="XM_033727219.1"/>
</dbReference>
<protein>
    <submittedName>
        <fullName evidence="2 4">Uncharacterized protein</fullName>
    </submittedName>
</protein>